<keyword evidence="6 11" id="KW-0223">Dioxygenase</keyword>
<evidence type="ECO:0000256" key="2">
    <source>
        <dbReference type="ARBA" id="ARBA00004759"/>
    </source>
</evidence>
<organism evidence="13 14">
    <name type="scientific">Myotis myotis</name>
    <name type="common">Greater mouse-eared bat</name>
    <name type="synonym">Vespertilio myotis</name>
    <dbReference type="NCBI Taxonomy" id="51298"/>
    <lineage>
        <taxon>Eukaryota</taxon>
        <taxon>Metazoa</taxon>
        <taxon>Chordata</taxon>
        <taxon>Craniata</taxon>
        <taxon>Vertebrata</taxon>
        <taxon>Euteleostomi</taxon>
        <taxon>Mammalia</taxon>
        <taxon>Eutheria</taxon>
        <taxon>Laurasiatheria</taxon>
        <taxon>Chiroptera</taxon>
        <taxon>Yangochiroptera</taxon>
        <taxon>Vespertilionidae</taxon>
        <taxon>Myotis</taxon>
    </lineage>
</organism>
<feature type="transmembrane region" description="Helical" evidence="12">
    <location>
        <begin position="126"/>
        <end position="148"/>
    </location>
</feature>
<dbReference type="UniPathway" id="UPA00012">
    <property type="reaction ID" value="UER00537"/>
</dbReference>
<dbReference type="Pfam" id="PF05995">
    <property type="entry name" value="CDO_I"/>
    <property type="match status" value="1"/>
</dbReference>
<evidence type="ECO:0000256" key="3">
    <source>
        <dbReference type="ARBA" id="ARBA00006622"/>
    </source>
</evidence>
<accession>A0A7J7XYQ4</accession>
<dbReference type="EC" id="1.13.11.20" evidence="11"/>
<proteinExistence type="inferred from homology"/>
<keyword evidence="7 11" id="KW-0560">Oxidoreductase</keyword>
<reference evidence="13 14" key="1">
    <citation type="journal article" date="2020" name="Nature">
        <title>Six reference-quality genomes reveal evolution of bat adaptations.</title>
        <authorList>
            <person name="Jebb D."/>
            <person name="Huang Z."/>
            <person name="Pippel M."/>
            <person name="Hughes G.M."/>
            <person name="Lavrichenko K."/>
            <person name="Devanna P."/>
            <person name="Winkler S."/>
            <person name="Jermiin L.S."/>
            <person name="Skirmuntt E.C."/>
            <person name="Katzourakis A."/>
            <person name="Burkitt-Gray L."/>
            <person name="Ray D.A."/>
            <person name="Sullivan K.A.M."/>
            <person name="Roscito J.G."/>
            <person name="Kirilenko B.M."/>
            <person name="Davalos L.M."/>
            <person name="Corthals A.P."/>
            <person name="Power M.L."/>
            <person name="Jones G."/>
            <person name="Ransome R.D."/>
            <person name="Dechmann D.K.N."/>
            <person name="Locatelli A.G."/>
            <person name="Puechmaille S.J."/>
            <person name="Fedrigo O."/>
            <person name="Jarvis E.D."/>
            <person name="Hiller M."/>
            <person name="Vernes S.C."/>
            <person name="Myers E.W."/>
            <person name="Teeling E.C."/>
        </authorList>
    </citation>
    <scope>NUCLEOTIDE SEQUENCE [LARGE SCALE GENOMIC DNA]</scope>
    <source>
        <strain evidence="13">MMyoMyo1</strain>
        <tissue evidence="13">Flight muscle</tissue>
    </source>
</reference>
<keyword evidence="14" id="KW-1185">Reference proteome</keyword>
<dbReference type="InterPro" id="IPR011051">
    <property type="entry name" value="RmlC_Cupin_sf"/>
</dbReference>
<comment type="catalytic activity">
    <reaction evidence="9">
        <text>L-cysteine + O2 = 3-sulfino-L-alanine + H(+)</text>
        <dbReference type="Rhea" id="RHEA:20441"/>
        <dbReference type="ChEBI" id="CHEBI:15378"/>
        <dbReference type="ChEBI" id="CHEBI:15379"/>
        <dbReference type="ChEBI" id="CHEBI:35235"/>
        <dbReference type="ChEBI" id="CHEBI:61085"/>
        <dbReference type="EC" id="1.13.11.20"/>
    </reaction>
    <physiologicalReaction direction="left-to-right" evidence="9">
        <dbReference type="Rhea" id="RHEA:20442"/>
    </physiologicalReaction>
</comment>
<evidence type="ECO:0000256" key="12">
    <source>
        <dbReference type="SAM" id="Phobius"/>
    </source>
</evidence>
<dbReference type="GO" id="GO:0042412">
    <property type="term" value="P:taurine biosynthetic process"/>
    <property type="evidence" value="ECO:0007669"/>
    <property type="project" value="UniProtKB-UniRule"/>
</dbReference>
<dbReference type="AlphaFoldDB" id="A0A7J7XYQ4"/>
<dbReference type="Proteomes" id="UP000527355">
    <property type="component" value="Unassembled WGS sequence"/>
</dbReference>
<evidence type="ECO:0000256" key="6">
    <source>
        <dbReference type="ARBA" id="ARBA00022964"/>
    </source>
</evidence>
<dbReference type="Gene3D" id="2.60.120.10">
    <property type="entry name" value="Jelly Rolls"/>
    <property type="match status" value="1"/>
</dbReference>
<dbReference type="GO" id="GO:0008198">
    <property type="term" value="F:ferrous iron binding"/>
    <property type="evidence" value="ECO:0007669"/>
    <property type="project" value="TreeGrafter"/>
</dbReference>
<evidence type="ECO:0000256" key="9">
    <source>
        <dbReference type="ARBA" id="ARBA00024284"/>
    </source>
</evidence>
<comment type="caution">
    <text evidence="13">The sequence shown here is derived from an EMBL/GenBank/DDBJ whole genome shotgun (WGS) entry which is preliminary data.</text>
</comment>
<dbReference type="InterPro" id="IPR014710">
    <property type="entry name" value="RmlC-like_jellyroll"/>
</dbReference>
<keyword evidence="8 11" id="KW-0408">Iron</keyword>
<evidence type="ECO:0000313" key="14">
    <source>
        <dbReference type="Proteomes" id="UP000527355"/>
    </source>
</evidence>
<evidence type="ECO:0000256" key="4">
    <source>
        <dbReference type="ARBA" id="ARBA00022723"/>
    </source>
</evidence>
<dbReference type="GO" id="GO:0019448">
    <property type="term" value="P:L-cysteine catabolic process"/>
    <property type="evidence" value="ECO:0007669"/>
    <property type="project" value="TreeGrafter"/>
</dbReference>
<evidence type="ECO:0000256" key="8">
    <source>
        <dbReference type="ARBA" id="ARBA00023004"/>
    </source>
</evidence>
<dbReference type="SUPFAM" id="SSF51182">
    <property type="entry name" value="RmlC-like cupins"/>
    <property type="match status" value="1"/>
</dbReference>
<keyword evidence="12" id="KW-0812">Transmembrane</keyword>
<dbReference type="InterPro" id="IPR010300">
    <property type="entry name" value="CDO_1"/>
</dbReference>
<dbReference type="VEuPathDB" id="HostDB:GeneID_118656665"/>
<dbReference type="GO" id="GO:0017172">
    <property type="term" value="F:cysteine dioxygenase activity"/>
    <property type="evidence" value="ECO:0007669"/>
    <property type="project" value="UniProtKB-UniRule"/>
</dbReference>
<dbReference type="PANTHER" id="PTHR12918">
    <property type="entry name" value="CYSTEINE DIOXYGENASE"/>
    <property type="match status" value="1"/>
</dbReference>
<keyword evidence="12" id="KW-0472">Membrane</keyword>
<keyword evidence="12" id="KW-1133">Transmembrane helix</keyword>
<gene>
    <name evidence="13" type="ORF">mMyoMyo1_002589</name>
</gene>
<comment type="function">
    <text evidence="10">Catalyzes the oxidation of cysteine to cysteine sulfinic acid with addition of molecular dioxygen.</text>
</comment>
<evidence type="ECO:0000256" key="1">
    <source>
        <dbReference type="ARBA" id="ARBA00001967"/>
    </source>
</evidence>
<sequence length="165" mass="18445">MEQTEVLKPRTLTDLIRILHQLFASEEVNVEEVQAVMEAYESDPAEWSVYAKYDQYSSQTATPSAPGLGCRALGNRLAALREADAPRGELHQRPEKGVAVEARFPAAGSPSLRPLSPASKHLPTGIFFFFFFFFFLSVLGLSTARFQFVVTPLPNQFNFPDDDFI</sequence>
<comment type="pathway">
    <text evidence="2 11">Organosulfur biosynthesis; taurine biosynthesis; hypotaurine from L-cysteine: step 1/2.</text>
</comment>
<dbReference type="PANTHER" id="PTHR12918:SF1">
    <property type="entry name" value="CYSTEINE DIOXYGENASE TYPE 1"/>
    <property type="match status" value="1"/>
</dbReference>
<comment type="cofactor">
    <cofactor evidence="11">
        <name>Fe cation</name>
        <dbReference type="ChEBI" id="CHEBI:24875"/>
    </cofactor>
    <text evidence="11">Binds 1 Fe cation per subunit.</text>
</comment>
<keyword evidence="4 11" id="KW-0479">Metal-binding</keyword>
<evidence type="ECO:0000256" key="7">
    <source>
        <dbReference type="ARBA" id="ARBA00023002"/>
    </source>
</evidence>
<dbReference type="EMBL" id="JABWUV010000005">
    <property type="protein sequence ID" value="KAF6354526.1"/>
    <property type="molecule type" value="Genomic_DNA"/>
</dbReference>
<keyword evidence="5" id="KW-0883">Thioether bond</keyword>
<evidence type="ECO:0000256" key="5">
    <source>
        <dbReference type="ARBA" id="ARBA00022784"/>
    </source>
</evidence>
<comment type="similarity">
    <text evidence="3 11">Belongs to the cysteine dioxygenase family.</text>
</comment>
<evidence type="ECO:0000256" key="10">
    <source>
        <dbReference type="ARBA" id="ARBA00033725"/>
    </source>
</evidence>
<comment type="cofactor">
    <cofactor evidence="1">
        <name>Ni(2+)</name>
        <dbReference type="ChEBI" id="CHEBI:49786"/>
    </cofactor>
</comment>
<name>A0A7J7XYQ4_MYOMY</name>
<evidence type="ECO:0000256" key="11">
    <source>
        <dbReference type="RuleBase" id="RU366010"/>
    </source>
</evidence>
<evidence type="ECO:0000313" key="13">
    <source>
        <dbReference type="EMBL" id="KAF6354526.1"/>
    </source>
</evidence>
<protein>
    <recommendedName>
        <fullName evidence="11">Cysteine dioxygenase</fullName>
        <ecNumber evidence="11">1.13.11.20</ecNumber>
    </recommendedName>
</protein>